<organism evidence="1 2">
    <name type="scientific">Linum trigynum</name>
    <dbReference type="NCBI Taxonomy" id="586398"/>
    <lineage>
        <taxon>Eukaryota</taxon>
        <taxon>Viridiplantae</taxon>
        <taxon>Streptophyta</taxon>
        <taxon>Embryophyta</taxon>
        <taxon>Tracheophyta</taxon>
        <taxon>Spermatophyta</taxon>
        <taxon>Magnoliopsida</taxon>
        <taxon>eudicotyledons</taxon>
        <taxon>Gunneridae</taxon>
        <taxon>Pentapetalae</taxon>
        <taxon>rosids</taxon>
        <taxon>fabids</taxon>
        <taxon>Malpighiales</taxon>
        <taxon>Linaceae</taxon>
        <taxon>Linum</taxon>
    </lineage>
</organism>
<gene>
    <name evidence="1" type="ORF">LTRI10_LOCUS4899</name>
</gene>
<evidence type="ECO:0000313" key="1">
    <source>
        <dbReference type="EMBL" id="CAL1357251.1"/>
    </source>
</evidence>
<sequence>MLVALLGGSTICLAPFGPEVGEPAVLPVSNSGSQIPSAAWQELYETGLKEEENGVAAKCEFFRCKVRDGIVGVK</sequence>
<keyword evidence="2" id="KW-1185">Reference proteome</keyword>
<proteinExistence type="predicted"/>
<name>A0AAV2CM39_9ROSI</name>
<dbReference type="AlphaFoldDB" id="A0AAV2CM39"/>
<dbReference type="Proteomes" id="UP001497516">
    <property type="component" value="Chromosome 1"/>
</dbReference>
<accession>A0AAV2CM39</accession>
<dbReference type="EMBL" id="OZ034813">
    <property type="protein sequence ID" value="CAL1357251.1"/>
    <property type="molecule type" value="Genomic_DNA"/>
</dbReference>
<reference evidence="1 2" key="1">
    <citation type="submission" date="2024-04" db="EMBL/GenBank/DDBJ databases">
        <authorList>
            <person name="Fracassetti M."/>
        </authorList>
    </citation>
    <scope>NUCLEOTIDE SEQUENCE [LARGE SCALE GENOMIC DNA]</scope>
</reference>
<protein>
    <submittedName>
        <fullName evidence="1">Uncharacterized protein</fullName>
    </submittedName>
</protein>
<evidence type="ECO:0000313" key="2">
    <source>
        <dbReference type="Proteomes" id="UP001497516"/>
    </source>
</evidence>